<dbReference type="SUPFAM" id="SSF56601">
    <property type="entry name" value="beta-lactamase/transpeptidase-like"/>
    <property type="match status" value="1"/>
</dbReference>
<dbReference type="PANTHER" id="PTHR35333">
    <property type="entry name" value="BETA-LACTAMASE"/>
    <property type="match status" value="1"/>
</dbReference>
<dbReference type="Proteomes" id="UP000432015">
    <property type="component" value="Unassembled WGS sequence"/>
</dbReference>
<gene>
    <name evidence="8" type="primary">bla</name>
    <name evidence="8" type="ORF">GNZ18_09075</name>
</gene>
<dbReference type="PROSITE" id="PS51257">
    <property type="entry name" value="PROKAR_LIPOPROTEIN"/>
    <property type="match status" value="1"/>
</dbReference>
<dbReference type="PANTHER" id="PTHR35333:SF3">
    <property type="entry name" value="BETA-LACTAMASE-TYPE TRANSPEPTIDASE FOLD CONTAINING PROTEIN"/>
    <property type="match status" value="1"/>
</dbReference>
<reference evidence="8 9" key="1">
    <citation type="submission" date="2019-11" db="EMBL/GenBank/DDBJ databases">
        <authorList>
            <person name="Cao P."/>
        </authorList>
    </citation>
    <scope>NUCLEOTIDE SEQUENCE [LARGE SCALE GENOMIC DNA]</scope>
    <source>
        <strain evidence="8 9">NEAU-AAG5</strain>
    </source>
</reference>
<dbReference type="PRINTS" id="PR00118">
    <property type="entry name" value="BLACTAMASEA"/>
</dbReference>
<keyword evidence="6" id="KW-0732">Signal</keyword>
<evidence type="ECO:0000256" key="1">
    <source>
        <dbReference type="ARBA" id="ARBA00009009"/>
    </source>
</evidence>
<dbReference type="Gene3D" id="3.40.710.10">
    <property type="entry name" value="DD-peptidase/beta-lactamase superfamily"/>
    <property type="match status" value="1"/>
</dbReference>
<evidence type="ECO:0000256" key="5">
    <source>
        <dbReference type="RuleBase" id="RU361140"/>
    </source>
</evidence>
<dbReference type="RefSeq" id="WP_156215811.1">
    <property type="nucleotide sequence ID" value="NZ_WOFH01000003.1"/>
</dbReference>
<proteinExistence type="inferred from homology"/>
<dbReference type="EMBL" id="WOFH01000003">
    <property type="protein sequence ID" value="MUN36746.1"/>
    <property type="molecule type" value="Genomic_DNA"/>
</dbReference>
<dbReference type="InterPro" id="IPR045155">
    <property type="entry name" value="Beta-lactam_cat"/>
</dbReference>
<keyword evidence="9" id="KW-1185">Reference proteome</keyword>
<name>A0A7K1KXR5_9ACTN</name>
<evidence type="ECO:0000313" key="8">
    <source>
        <dbReference type="EMBL" id="MUN36746.1"/>
    </source>
</evidence>
<dbReference type="Pfam" id="PF13354">
    <property type="entry name" value="Beta-lactamase2"/>
    <property type="match status" value="1"/>
</dbReference>
<dbReference type="NCBIfam" id="NF033103">
    <property type="entry name" value="bla_class_A"/>
    <property type="match status" value="1"/>
</dbReference>
<dbReference type="EC" id="3.5.2.6" evidence="2 5"/>
<evidence type="ECO:0000259" key="7">
    <source>
        <dbReference type="Pfam" id="PF13354"/>
    </source>
</evidence>
<dbReference type="GO" id="GO:0030655">
    <property type="term" value="P:beta-lactam antibiotic catabolic process"/>
    <property type="evidence" value="ECO:0007669"/>
    <property type="project" value="InterPro"/>
</dbReference>
<dbReference type="AlphaFoldDB" id="A0A7K1KXR5"/>
<protein>
    <recommendedName>
        <fullName evidence="2 5">Beta-lactamase</fullName>
        <ecNumber evidence="2 5">3.5.2.6</ecNumber>
    </recommendedName>
</protein>
<keyword evidence="4 5" id="KW-0046">Antibiotic resistance</keyword>
<comment type="catalytic activity">
    <reaction evidence="5">
        <text>a beta-lactam + H2O = a substituted beta-amino acid</text>
        <dbReference type="Rhea" id="RHEA:20401"/>
        <dbReference type="ChEBI" id="CHEBI:15377"/>
        <dbReference type="ChEBI" id="CHEBI:35627"/>
        <dbReference type="ChEBI" id="CHEBI:140347"/>
        <dbReference type="EC" id="3.5.2.6"/>
    </reaction>
</comment>
<dbReference type="InterPro" id="IPR012338">
    <property type="entry name" value="Beta-lactam/transpept-like"/>
</dbReference>
<feature type="signal peptide" evidence="6">
    <location>
        <begin position="1"/>
        <end position="28"/>
    </location>
</feature>
<evidence type="ECO:0000256" key="4">
    <source>
        <dbReference type="ARBA" id="ARBA00023251"/>
    </source>
</evidence>
<sequence length="328" mass="34407">MRTPPSRFRVRLAAGAAAVLLTGVTACGAGGGSTSAAPRGDTAPLAAPARPALSQGAVAKRLNELERTHRARIGAWALDTGTGRVRTHRADERFPFLSTFKAIACGAVLRKARRSDPGLLDRVIRYTEDDLVPNSPVTEKHVATGMSVADLCHAAITVSDNTAGNLVLRQIGGPAGHTAFFRSLGDRVSRHDRWETDLNLWSPGERRDTVTPRAWGRDLRELTLGRALVPADRARLIGWMKAAETGGARIRAGLPPGWTVGDKTGTGGTYGTANDIAIAYPPSGGAPLIIVITTNRRASGGSADEKAIAETAAILAEGLGARPVSRPA</sequence>
<dbReference type="GO" id="GO:0008800">
    <property type="term" value="F:beta-lactamase activity"/>
    <property type="evidence" value="ECO:0007669"/>
    <property type="project" value="UniProtKB-UniRule"/>
</dbReference>
<accession>A0A7K1KXR5</accession>
<organism evidence="8 9">
    <name type="scientific">Actinomadura litoris</name>
    <dbReference type="NCBI Taxonomy" id="2678616"/>
    <lineage>
        <taxon>Bacteria</taxon>
        <taxon>Bacillati</taxon>
        <taxon>Actinomycetota</taxon>
        <taxon>Actinomycetes</taxon>
        <taxon>Streptosporangiales</taxon>
        <taxon>Thermomonosporaceae</taxon>
        <taxon>Actinomadura</taxon>
    </lineage>
</organism>
<feature type="chain" id="PRO_5029597052" description="Beta-lactamase" evidence="6">
    <location>
        <begin position="29"/>
        <end position="328"/>
    </location>
</feature>
<evidence type="ECO:0000256" key="3">
    <source>
        <dbReference type="ARBA" id="ARBA00022801"/>
    </source>
</evidence>
<evidence type="ECO:0000313" key="9">
    <source>
        <dbReference type="Proteomes" id="UP000432015"/>
    </source>
</evidence>
<dbReference type="InterPro" id="IPR023650">
    <property type="entry name" value="Beta-lactam_class-A_AS"/>
</dbReference>
<feature type="domain" description="Beta-lactamase class A catalytic" evidence="7">
    <location>
        <begin position="76"/>
        <end position="294"/>
    </location>
</feature>
<evidence type="ECO:0000256" key="2">
    <source>
        <dbReference type="ARBA" id="ARBA00012865"/>
    </source>
</evidence>
<evidence type="ECO:0000256" key="6">
    <source>
        <dbReference type="SAM" id="SignalP"/>
    </source>
</evidence>
<comment type="caution">
    <text evidence="8">The sequence shown here is derived from an EMBL/GenBank/DDBJ whole genome shotgun (WGS) entry which is preliminary data.</text>
</comment>
<comment type="similarity">
    <text evidence="1 5">Belongs to the class-A beta-lactamase family.</text>
</comment>
<dbReference type="PROSITE" id="PS00146">
    <property type="entry name" value="BETA_LACTAMASE_A"/>
    <property type="match status" value="1"/>
</dbReference>
<keyword evidence="3 5" id="KW-0378">Hydrolase</keyword>
<dbReference type="GO" id="GO:0046677">
    <property type="term" value="P:response to antibiotic"/>
    <property type="evidence" value="ECO:0007669"/>
    <property type="project" value="UniProtKB-UniRule"/>
</dbReference>
<dbReference type="InterPro" id="IPR000871">
    <property type="entry name" value="Beta-lactam_class-A"/>
</dbReference>